<dbReference type="EMBL" id="VSRR010082616">
    <property type="protein sequence ID" value="MPC89918.1"/>
    <property type="molecule type" value="Genomic_DNA"/>
</dbReference>
<keyword evidence="2" id="KW-0812">Transmembrane</keyword>
<feature type="region of interest" description="Disordered" evidence="1">
    <location>
        <begin position="1"/>
        <end position="34"/>
    </location>
</feature>
<organism evidence="3 4">
    <name type="scientific">Portunus trituberculatus</name>
    <name type="common">Swimming crab</name>
    <name type="synonym">Neptunus trituberculatus</name>
    <dbReference type="NCBI Taxonomy" id="210409"/>
    <lineage>
        <taxon>Eukaryota</taxon>
        <taxon>Metazoa</taxon>
        <taxon>Ecdysozoa</taxon>
        <taxon>Arthropoda</taxon>
        <taxon>Crustacea</taxon>
        <taxon>Multicrustacea</taxon>
        <taxon>Malacostraca</taxon>
        <taxon>Eumalacostraca</taxon>
        <taxon>Eucarida</taxon>
        <taxon>Decapoda</taxon>
        <taxon>Pleocyemata</taxon>
        <taxon>Brachyura</taxon>
        <taxon>Eubrachyura</taxon>
        <taxon>Portunoidea</taxon>
        <taxon>Portunidae</taxon>
        <taxon>Portuninae</taxon>
        <taxon>Portunus</taxon>
    </lineage>
</organism>
<dbReference type="Proteomes" id="UP000324222">
    <property type="component" value="Unassembled WGS sequence"/>
</dbReference>
<evidence type="ECO:0000256" key="2">
    <source>
        <dbReference type="SAM" id="Phobius"/>
    </source>
</evidence>
<sequence>MINSTRAGALWVAGESTARQDRTGQGRAGQGRAGQGRAGQVVFVSSGYAGWCAGKGMKDRVVVLKFISSAFCFLVPVVVFEFEYLMVW</sequence>
<protein>
    <submittedName>
        <fullName evidence="3">Uncharacterized protein</fullName>
    </submittedName>
</protein>
<proteinExistence type="predicted"/>
<dbReference type="AlphaFoldDB" id="A0A5B7JAG1"/>
<accession>A0A5B7JAG1</accession>
<keyword evidence="4" id="KW-1185">Reference proteome</keyword>
<keyword evidence="2" id="KW-0472">Membrane</keyword>
<evidence type="ECO:0000313" key="3">
    <source>
        <dbReference type="EMBL" id="MPC89918.1"/>
    </source>
</evidence>
<feature type="transmembrane region" description="Helical" evidence="2">
    <location>
        <begin position="62"/>
        <end position="82"/>
    </location>
</feature>
<reference evidence="3 4" key="1">
    <citation type="submission" date="2019-05" db="EMBL/GenBank/DDBJ databases">
        <title>Another draft genome of Portunus trituberculatus and its Hox gene families provides insights of decapod evolution.</title>
        <authorList>
            <person name="Jeong J.-H."/>
            <person name="Song I."/>
            <person name="Kim S."/>
            <person name="Choi T."/>
            <person name="Kim D."/>
            <person name="Ryu S."/>
            <person name="Kim W."/>
        </authorList>
    </citation>
    <scope>NUCLEOTIDE SEQUENCE [LARGE SCALE GENOMIC DNA]</scope>
    <source>
        <tissue evidence="3">Muscle</tissue>
    </source>
</reference>
<comment type="caution">
    <text evidence="3">The sequence shown here is derived from an EMBL/GenBank/DDBJ whole genome shotgun (WGS) entry which is preliminary data.</text>
</comment>
<evidence type="ECO:0000313" key="4">
    <source>
        <dbReference type="Proteomes" id="UP000324222"/>
    </source>
</evidence>
<name>A0A5B7JAG1_PORTR</name>
<gene>
    <name evidence="3" type="ORF">E2C01_084882</name>
</gene>
<evidence type="ECO:0000256" key="1">
    <source>
        <dbReference type="SAM" id="MobiDB-lite"/>
    </source>
</evidence>
<keyword evidence="2" id="KW-1133">Transmembrane helix</keyword>